<keyword evidence="7" id="KW-0378">Hydrolase</keyword>
<dbReference type="GO" id="GO:0008270">
    <property type="term" value="F:zinc ion binding"/>
    <property type="evidence" value="ECO:0007669"/>
    <property type="project" value="InterPro"/>
</dbReference>
<dbReference type="FunFam" id="3.40.630.10:FF:000084">
    <property type="entry name" value="Carboxypeptidase B2"/>
    <property type="match status" value="1"/>
</dbReference>
<dbReference type="Gene3D" id="3.40.630.10">
    <property type="entry name" value="Zn peptidases"/>
    <property type="match status" value="1"/>
</dbReference>
<evidence type="ECO:0000256" key="10">
    <source>
        <dbReference type="PROSITE-ProRule" id="PRU01379"/>
    </source>
</evidence>
<dbReference type="SUPFAM" id="SSF53187">
    <property type="entry name" value="Zn-dependent exopeptidases"/>
    <property type="match status" value="1"/>
</dbReference>
<keyword evidence="6" id="KW-0732">Signal</keyword>
<comment type="similarity">
    <text evidence="2 10">Belongs to the peptidase M14 family.</text>
</comment>
<sequence>MYVKRTSGATMTPTVARFSLLSVVLLTALRAGLPTNVRRAVAAGQVTFTEYMSYTEVVAYLRALKERYPKLVTVGSVGRSVEGREIYYARVSSGGANNPIMLVDALMHAREWITLPPVLYFLETLVQDATLRAGLDVVVVPILNPDGYEYSRTKDRLWRKNRGATSNKTCVGVDLNRNFDYHWADFRSNNGASSDPCELTYAGPKAASEPETISYQNFVRNLNAGKRVKMYVNLHNPEQSIYIPWGYSSTAPKVPDTAQLTTIAKEANSALVAAGARAFTVETMAADYPATGTVSDWVRGVAGVAQSFCMELPAGGPDKQQGFAVPPSSILPISKEVLGAMKVFVKYTTKPLSQ</sequence>
<dbReference type="AlphaFoldDB" id="A0A6P8ZM62"/>
<evidence type="ECO:0000256" key="6">
    <source>
        <dbReference type="ARBA" id="ARBA00022729"/>
    </source>
</evidence>
<keyword evidence="12" id="KW-1185">Reference proteome</keyword>
<dbReference type="GO" id="GO:0006508">
    <property type="term" value="P:proteolysis"/>
    <property type="evidence" value="ECO:0007669"/>
    <property type="project" value="UniProtKB-KW"/>
</dbReference>
<organism evidence="13">
    <name type="scientific">Thrips palmi</name>
    <name type="common">Melon thrips</name>
    <dbReference type="NCBI Taxonomy" id="161013"/>
    <lineage>
        <taxon>Eukaryota</taxon>
        <taxon>Metazoa</taxon>
        <taxon>Ecdysozoa</taxon>
        <taxon>Arthropoda</taxon>
        <taxon>Hexapoda</taxon>
        <taxon>Insecta</taxon>
        <taxon>Pterygota</taxon>
        <taxon>Neoptera</taxon>
        <taxon>Paraneoptera</taxon>
        <taxon>Thysanoptera</taxon>
        <taxon>Terebrantia</taxon>
        <taxon>Thripoidea</taxon>
        <taxon>Thripidae</taxon>
        <taxon>Thrips</taxon>
    </lineage>
</organism>
<dbReference type="GeneID" id="117644586"/>
<evidence type="ECO:0000256" key="5">
    <source>
        <dbReference type="ARBA" id="ARBA00022723"/>
    </source>
</evidence>
<dbReference type="GO" id="GO:0005615">
    <property type="term" value="C:extracellular space"/>
    <property type="evidence" value="ECO:0007669"/>
    <property type="project" value="TreeGrafter"/>
</dbReference>
<dbReference type="InterPro" id="IPR000834">
    <property type="entry name" value="Peptidase_M14"/>
</dbReference>
<evidence type="ECO:0000256" key="2">
    <source>
        <dbReference type="ARBA" id="ARBA00005988"/>
    </source>
</evidence>
<comment type="cofactor">
    <cofactor evidence="1">
        <name>Zn(2+)</name>
        <dbReference type="ChEBI" id="CHEBI:29105"/>
    </cofactor>
</comment>
<dbReference type="KEGG" id="tpal:117644586"/>
<dbReference type="PROSITE" id="PS52035">
    <property type="entry name" value="PEPTIDASE_M14"/>
    <property type="match status" value="1"/>
</dbReference>
<dbReference type="InParanoid" id="A0A6P8ZM62"/>
<evidence type="ECO:0000256" key="3">
    <source>
        <dbReference type="ARBA" id="ARBA00022645"/>
    </source>
</evidence>
<evidence type="ECO:0000259" key="11">
    <source>
        <dbReference type="PROSITE" id="PS52035"/>
    </source>
</evidence>
<proteinExistence type="inferred from homology"/>
<gene>
    <name evidence="13" type="primary">LOC117644586</name>
</gene>
<protein>
    <submittedName>
        <fullName evidence="13">Carboxypeptidase B-like isoform X1</fullName>
    </submittedName>
</protein>
<evidence type="ECO:0000256" key="1">
    <source>
        <dbReference type="ARBA" id="ARBA00001947"/>
    </source>
</evidence>
<evidence type="ECO:0000313" key="12">
    <source>
        <dbReference type="Proteomes" id="UP000515158"/>
    </source>
</evidence>
<reference evidence="13" key="1">
    <citation type="submission" date="2025-08" db="UniProtKB">
        <authorList>
            <consortium name="RefSeq"/>
        </authorList>
    </citation>
    <scope>IDENTIFICATION</scope>
    <source>
        <tissue evidence="13">Total insect</tissue>
    </source>
</reference>
<feature type="domain" description="Peptidase M14" evidence="11">
    <location>
        <begin position="50"/>
        <end position="348"/>
    </location>
</feature>
<keyword evidence="8" id="KW-0862">Zinc</keyword>
<evidence type="ECO:0000256" key="4">
    <source>
        <dbReference type="ARBA" id="ARBA00022670"/>
    </source>
</evidence>
<keyword evidence="5" id="KW-0479">Metal-binding</keyword>
<dbReference type="OrthoDB" id="3626597at2759"/>
<accession>A0A6P8ZM62</accession>
<feature type="active site" description="Proton donor/acceptor" evidence="10">
    <location>
        <position position="311"/>
    </location>
</feature>
<evidence type="ECO:0000256" key="9">
    <source>
        <dbReference type="ARBA" id="ARBA00023049"/>
    </source>
</evidence>
<dbReference type="PRINTS" id="PR00765">
    <property type="entry name" value="CRBOXYPTASEA"/>
</dbReference>
<dbReference type="Pfam" id="PF00246">
    <property type="entry name" value="Peptidase_M14"/>
    <property type="match status" value="1"/>
</dbReference>
<dbReference type="Proteomes" id="UP000515158">
    <property type="component" value="Unplaced"/>
</dbReference>
<dbReference type="SMART" id="SM00631">
    <property type="entry name" value="Zn_pept"/>
    <property type="match status" value="1"/>
</dbReference>
<keyword evidence="3" id="KW-0121">Carboxypeptidase</keyword>
<keyword evidence="9" id="KW-0482">Metalloprotease</keyword>
<evidence type="ECO:0000313" key="13">
    <source>
        <dbReference type="RefSeq" id="XP_034240049.1"/>
    </source>
</evidence>
<keyword evidence="4" id="KW-0645">Protease</keyword>
<dbReference type="RefSeq" id="XP_034240049.1">
    <property type="nucleotide sequence ID" value="XM_034384158.1"/>
</dbReference>
<evidence type="ECO:0000256" key="7">
    <source>
        <dbReference type="ARBA" id="ARBA00022801"/>
    </source>
</evidence>
<dbReference type="PANTHER" id="PTHR11705">
    <property type="entry name" value="PROTEASE FAMILY M14 CARBOXYPEPTIDASE A,B"/>
    <property type="match status" value="1"/>
</dbReference>
<name>A0A6P8ZM62_THRPL</name>
<dbReference type="PANTHER" id="PTHR11705:SF140">
    <property type="entry name" value="FI02848P-RELATED"/>
    <property type="match status" value="1"/>
</dbReference>
<dbReference type="GO" id="GO:0004181">
    <property type="term" value="F:metallocarboxypeptidase activity"/>
    <property type="evidence" value="ECO:0007669"/>
    <property type="project" value="InterPro"/>
</dbReference>
<evidence type="ECO:0000256" key="8">
    <source>
        <dbReference type="ARBA" id="ARBA00022833"/>
    </source>
</evidence>